<dbReference type="InterPro" id="IPR036864">
    <property type="entry name" value="Zn2-C6_fun-type_DNA-bd_sf"/>
</dbReference>
<proteinExistence type="predicted"/>
<accession>A0AAD7JPN5</accession>
<dbReference type="PROSITE" id="PS50048">
    <property type="entry name" value="ZN2_CY6_FUNGAL_2"/>
    <property type="match status" value="1"/>
</dbReference>
<name>A0AAD7JPN5_9AGAR</name>
<evidence type="ECO:0000313" key="4">
    <source>
        <dbReference type="Proteomes" id="UP001215598"/>
    </source>
</evidence>
<gene>
    <name evidence="3" type="ORF">B0H16DRAFT_1517535</name>
</gene>
<feature type="domain" description="Zn(2)-C6 fungal-type" evidence="2">
    <location>
        <begin position="10"/>
        <end position="42"/>
    </location>
</feature>
<dbReference type="SUPFAM" id="SSF57701">
    <property type="entry name" value="Zn2/Cys6 DNA-binding domain"/>
    <property type="match status" value="1"/>
</dbReference>
<protein>
    <recommendedName>
        <fullName evidence="2">Zn(2)-C6 fungal-type domain-containing protein</fullName>
    </recommendedName>
</protein>
<dbReference type="InterPro" id="IPR001138">
    <property type="entry name" value="Zn2Cys6_DnaBD"/>
</dbReference>
<dbReference type="GO" id="GO:0008270">
    <property type="term" value="F:zinc ion binding"/>
    <property type="evidence" value="ECO:0007669"/>
    <property type="project" value="InterPro"/>
</dbReference>
<sequence length="560" mass="61623">MNEKPKKPPACDACKGRRVLCHPQPNGAPCPRCVEKNSVCTTTPVARGRPRKNPLPPSQSAPTSRRPSPPSLPQNQYPAKNSSICPELTSSFVQHCFDALELTPQYNHPLILSTSIKMHIRAVSFQLHLLPPQSRVLALCIICCASLNSFHAAVLGEGPRPESFGDLRFFSSCPDLRGFGVRRAPAYRALRAAALKAAWEFGIILQPSNENAASCFLLDLLEQCDFSGASRPWANAYMSHVRALAPIWRASEAYIISDAAHWVGHLMGDALISARSRTPMLVTPNDQLLLCGPETRSLETIIVSLKKSSQIPNLSLLWSSFKSYLSHVINMSRQLSDTIAGDYARTNPLSESAVISFISSLVQLHAALALILDQVDASFNPFSKNDSPLMLDDVARTCVYGSIFGFIGLVLPFYRELEYRETCDAAMLGHHTHDRLRLLRGQAHELAVLGVRELARCLRCLPKIHYMPVHWSTIFTWAEFCAEEAESVSAAGLSPDGARDIETIVNELKLLGYSLDLASSSSAQSLVQRLETHLNRALLDMFLPVDGGWVAGPLDVERAH</sequence>
<dbReference type="CDD" id="cd00067">
    <property type="entry name" value="GAL4"/>
    <property type="match status" value="1"/>
</dbReference>
<keyword evidence="4" id="KW-1185">Reference proteome</keyword>
<dbReference type="AlphaFoldDB" id="A0AAD7JPN5"/>
<dbReference type="EMBL" id="JARKIB010000018">
    <property type="protein sequence ID" value="KAJ7769349.1"/>
    <property type="molecule type" value="Genomic_DNA"/>
</dbReference>
<organism evidence="3 4">
    <name type="scientific">Mycena metata</name>
    <dbReference type="NCBI Taxonomy" id="1033252"/>
    <lineage>
        <taxon>Eukaryota</taxon>
        <taxon>Fungi</taxon>
        <taxon>Dikarya</taxon>
        <taxon>Basidiomycota</taxon>
        <taxon>Agaricomycotina</taxon>
        <taxon>Agaricomycetes</taxon>
        <taxon>Agaricomycetidae</taxon>
        <taxon>Agaricales</taxon>
        <taxon>Marasmiineae</taxon>
        <taxon>Mycenaceae</taxon>
        <taxon>Mycena</taxon>
    </lineage>
</organism>
<evidence type="ECO:0000256" key="1">
    <source>
        <dbReference type="SAM" id="MobiDB-lite"/>
    </source>
</evidence>
<feature type="region of interest" description="Disordered" evidence="1">
    <location>
        <begin position="43"/>
        <end position="79"/>
    </location>
</feature>
<reference evidence="3" key="1">
    <citation type="submission" date="2023-03" db="EMBL/GenBank/DDBJ databases">
        <title>Massive genome expansion in bonnet fungi (Mycena s.s.) driven by repeated elements and novel gene families across ecological guilds.</title>
        <authorList>
            <consortium name="Lawrence Berkeley National Laboratory"/>
            <person name="Harder C.B."/>
            <person name="Miyauchi S."/>
            <person name="Viragh M."/>
            <person name="Kuo A."/>
            <person name="Thoen E."/>
            <person name="Andreopoulos B."/>
            <person name="Lu D."/>
            <person name="Skrede I."/>
            <person name="Drula E."/>
            <person name="Henrissat B."/>
            <person name="Morin E."/>
            <person name="Kohler A."/>
            <person name="Barry K."/>
            <person name="LaButti K."/>
            <person name="Morin E."/>
            <person name="Salamov A."/>
            <person name="Lipzen A."/>
            <person name="Mereny Z."/>
            <person name="Hegedus B."/>
            <person name="Baldrian P."/>
            <person name="Stursova M."/>
            <person name="Weitz H."/>
            <person name="Taylor A."/>
            <person name="Grigoriev I.V."/>
            <person name="Nagy L.G."/>
            <person name="Martin F."/>
            <person name="Kauserud H."/>
        </authorList>
    </citation>
    <scope>NUCLEOTIDE SEQUENCE</scope>
    <source>
        <strain evidence="3">CBHHK182m</strain>
    </source>
</reference>
<evidence type="ECO:0000259" key="2">
    <source>
        <dbReference type="PROSITE" id="PS50048"/>
    </source>
</evidence>
<dbReference type="GO" id="GO:0000981">
    <property type="term" value="F:DNA-binding transcription factor activity, RNA polymerase II-specific"/>
    <property type="evidence" value="ECO:0007669"/>
    <property type="project" value="InterPro"/>
</dbReference>
<dbReference type="PROSITE" id="PS00463">
    <property type="entry name" value="ZN2_CY6_FUNGAL_1"/>
    <property type="match status" value="1"/>
</dbReference>
<evidence type="ECO:0000313" key="3">
    <source>
        <dbReference type="EMBL" id="KAJ7769349.1"/>
    </source>
</evidence>
<comment type="caution">
    <text evidence="3">The sequence shown here is derived from an EMBL/GenBank/DDBJ whole genome shotgun (WGS) entry which is preliminary data.</text>
</comment>
<dbReference type="Proteomes" id="UP001215598">
    <property type="component" value="Unassembled WGS sequence"/>
</dbReference>